<feature type="domain" description="Protein kinase" evidence="8">
    <location>
        <begin position="1212"/>
        <end position="1454"/>
    </location>
</feature>
<evidence type="ECO:0000313" key="12">
    <source>
        <dbReference type="Proteomes" id="UP001201163"/>
    </source>
</evidence>
<feature type="domain" description="Phorbol-ester/DAG-type" evidence="10">
    <location>
        <begin position="1546"/>
        <end position="1593"/>
    </location>
</feature>
<keyword evidence="6" id="KW-0067">ATP-binding</keyword>
<feature type="region of interest" description="Disordered" evidence="7">
    <location>
        <begin position="1024"/>
        <end position="1161"/>
    </location>
</feature>
<dbReference type="Gene3D" id="1.10.510.10">
    <property type="entry name" value="Transferase(Phosphotransferase) domain 1"/>
    <property type="match status" value="1"/>
</dbReference>
<evidence type="ECO:0000256" key="2">
    <source>
        <dbReference type="ARBA" id="ARBA00022723"/>
    </source>
</evidence>
<dbReference type="SUPFAM" id="SSF47576">
    <property type="entry name" value="Calponin-homology domain, CH-domain"/>
    <property type="match status" value="1"/>
</dbReference>
<keyword evidence="12" id="KW-1185">Reference proteome</keyword>
<accession>A0AAD4LAM4</accession>
<evidence type="ECO:0000259" key="9">
    <source>
        <dbReference type="PROSITE" id="PS50021"/>
    </source>
</evidence>
<feature type="region of interest" description="Disordered" evidence="7">
    <location>
        <begin position="626"/>
        <end position="749"/>
    </location>
</feature>
<dbReference type="Pfam" id="PF00130">
    <property type="entry name" value="C1_1"/>
    <property type="match status" value="1"/>
</dbReference>
<feature type="compositionally biased region" description="Polar residues" evidence="7">
    <location>
        <begin position="1092"/>
        <end position="1108"/>
    </location>
</feature>
<evidence type="ECO:0000256" key="3">
    <source>
        <dbReference type="ARBA" id="ARBA00022741"/>
    </source>
</evidence>
<dbReference type="Gene3D" id="3.30.60.20">
    <property type="match status" value="1"/>
</dbReference>
<dbReference type="InterPro" id="IPR036872">
    <property type="entry name" value="CH_dom_sf"/>
</dbReference>
<dbReference type="InterPro" id="IPR050538">
    <property type="entry name" value="MAP_kinase_kinase_kinase"/>
</dbReference>
<dbReference type="SMART" id="SM00109">
    <property type="entry name" value="C1"/>
    <property type="match status" value="1"/>
</dbReference>
<keyword evidence="3" id="KW-0547">Nucleotide-binding</keyword>
<reference evidence="11" key="1">
    <citation type="submission" date="2022-01" db="EMBL/GenBank/DDBJ databases">
        <title>Comparative genomics reveals a dynamic genome evolution in the ectomycorrhizal milk-cap (Lactarius) mushrooms.</title>
        <authorList>
            <consortium name="DOE Joint Genome Institute"/>
            <person name="Lebreton A."/>
            <person name="Tang N."/>
            <person name="Kuo A."/>
            <person name="LaButti K."/>
            <person name="Drula E."/>
            <person name="Barry K."/>
            <person name="Clum A."/>
            <person name="Lipzen A."/>
            <person name="Mousain D."/>
            <person name="Ng V."/>
            <person name="Wang R."/>
            <person name="Wang X."/>
            <person name="Dai Y."/>
            <person name="Henrissat B."/>
            <person name="Grigoriev I.V."/>
            <person name="Guerin-Laguette A."/>
            <person name="Yu F."/>
            <person name="Martin F.M."/>
        </authorList>
    </citation>
    <scope>NUCLEOTIDE SEQUENCE</scope>
    <source>
        <strain evidence="11">QP</strain>
    </source>
</reference>
<dbReference type="CDD" id="cd00014">
    <property type="entry name" value="CH_SF"/>
    <property type="match status" value="1"/>
</dbReference>
<dbReference type="PROSITE" id="PS50081">
    <property type="entry name" value="ZF_DAG_PE_2"/>
    <property type="match status" value="1"/>
</dbReference>
<evidence type="ECO:0000256" key="6">
    <source>
        <dbReference type="ARBA" id="ARBA00022840"/>
    </source>
</evidence>
<dbReference type="Pfam" id="PF00069">
    <property type="entry name" value="Pkinase"/>
    <property type="match status" value="1"/>
</dbReference>
<comment type="caution">
    <text evidence="11">The sequence shown here is derived from an EMBL/GenBank/DDBJ whole genome shotgun (WGS) entry which is preliminary data.</text>
</comment>
<dbReference type="InterPro" id="IPR001715">
    <property type="entry name" value="CH_dom"/>
</dbReference>
<dbReference type="PROSITE" id="PS50021">
    <property type="entry name" value="CH"/>
    <property type="match status" value="1"/>
</dbReference>
<dbReference type="InterPro" id="IPR003096">
    <property type="entry name" value="SM22_calponin"/>
</dbReference>
<feature type="compositionally biased region" description="Polar residues" evidence="7">
    <location>
        <begin position="1118"/>
        <end position="1129"/>
    </location>
</feature>
<dbReference type="GO" id="GO:0046872">
    <property type="term" value="F:metal ion binding"/>
    <property type="evidence" value="ECO:0007669"/>
    <property type="project" value="UniProtKB-KW"/>
</dbReference>
<evidence type="ECO:0000256" key="1">
    <source>
        <dbReference type="ARBA" id="ARBA00022679"/>
    </source>
</evidence>
<evidence type="ECO:0000313" key="11">
    <source>
        <dbReference type="EMBL" id="KAH8986845.1"/>
    </source>
</evidence>
<dbReference type="InterPro" id="IPR000719">
    <property type="entry name" value="Prot_kinase_dom"/>
</dbReference>
<dbReference type="SUPFAM" id="SSF56112">
    <property type="entry name" value="Protein kinase-like (PK-like)"/>
    <property type="match status" value="1"/>
</dbReference>
<feature type="compositionally biased region" description="Basic and acidic residues" evidence="7">
    <location>
        <begin position="1633"/>
        <end position="1646"/>
    </location>
</feature>
<feature type="region of interest" description="Disordered" evidence="7">
    <location>
        <begin position="1616"/>
        <end position="1663"/>
    </location>
</feature>
<keyword evidence="1" id="KW-0808">Transferase</keyword>
<evidence type="ECO:0000256" key="7">
    <source>
        <dbReference type="SAM" id="MobiDB-lite"/>
    </source>
</evidence>
<feature type="compositionally biased region" description="Low complexity" evidence="7">
    <location>
        <begin position="370"/>
        <end position="389"/>
    </location>
</feature>
<sequence>MATAAAVSSKIGPAVSSPLHTVATRMVAVNPDLPSTSATLARTHPTSPSMAPSPTSSRPPVSTTRSKHSVSVEIIPPSTESAPKTFKRLLRSPFDQTLRSATRSKGKSSTSAVPLPAGDHFATVTAKDDSHGKQGTEVNVSEVVAREATAGKDKERTGMLKRFETKVAFRRTRKVSDRLPEQPGKDQLRFRLPGFTSFATPSLRLASMSSPTLHLSSHASPSPTPASPSSSSPPNRPIISSPAPLTPKRASFGNANSPASSPSRHKKSRPDPLLPSSPSTPSFDRFANTPSPGPSTPTRPGSREPLSPPGTPTPTASRSQLGKRSSSGTTRFSQDQPPSSPSGSRPKSPSSPHTRAAPSPRVVTPRGFTSTSTSSLNYPPSYSSNAIRRSSIDRRSPSPALPRASSPSTPSRPRALSPGSHHLPQQQHQRAVSPSSAMIRHTNSTSSLSPAGPSNPLHREAVRAATSVLCKEMLRPGQSASLGLREAEEVECRMRALARLERVWVRSGASTNGSTTQLGGLSLSANMAGEERERRMFTEALRDGYVLCQLMNKLRPGSIARIDPREDGKLRTSNVTKFLASCSANGLPPEDLFLRDDLIEGTSDCLARVAKTINALVKWAETPPINTSLANAAPGSPYRTGSSSRAVMSSPNLSSPPSPLSPTRNTSRHRSPPPAGLPTLRSHSPDDTASSSDVGTALGTDTDGRQTPTGTTSDRDEVPPILAPRSPVRSRPSERSLLASPGGDSLLAPSLNESARMSIADSTTGQSIASSNITDTSTYSSLLDAGFGMGFSPGRSGSGSGPYGKFGTIRTVTTEATSFIPSEWPSLTRTEGSAMAASIRGSLESPTLRPRERKPSETVPVDLLRVVEESEELLNSNVAPITGSADRAGRMERINLRKGKWPDDFVDALQAPSRPIAIRKPSPSSLALSADARLFQGEFGAADLGVSASINSSAGAISASASPPGGSVESLLQASSFPSTVIAPPLAAAAAAAAARRPTHRARHSVDAPVLAPKDASALLHRDSSPDAASLGLGPSPGRVALRRNSTRSGQRSGIYVPRRSSPDDGGSGGDSDSLIPIPFPRAVSGEYGGAPSSSPFNTPSQSQSSSFDPVERAPSNERASGNVNSPSSLLPRGRFQSEVDGASSRRRPRPNSYDEFGAKPRRSRFESMVNLGVASGEQASASDLMARDATEGSVSRQTLVVREEGRAPTHFQLGNCIGRGQFGAMVAVKRIGLEGLKEEEISQLMREVDLVKRLSHPSIVKYEGMARDENTLSIVLEYAENGSLGQTLKAFGKLNEKLVASYVFKILEGLDYLHRSDVVHCDLKAANILTTKTGNVKLSDFGVSLNLRAMEREIKDVAGTPNWMAPEVIELKGASPKSDIWSLGCTVIELLTGRPPYGDIGNAMTVMFRIVEDESPPIPERFSGPLVAFLKECFHKDPSMRPSAEQLFEHEWLKNHWGLNKDLRPQDSIPFLRRVSADLQKNGAARHLMANLELDSPIPVYAGQQFDGDMAMLSSSPGHRSFTGSASPVLPEVPQSEADLFEIREHTFVKTTFGKPVNCRVCMEPAKKGAVLCSHCSLIAHSKCAGRAALTCDLRSKLLMHAHFAERGNSPAEFFTRLPNHHPASASSSRGSLDRDRDQRERERTNSPQLSPNIVPTSTDSV</sequence>
<dbReference type="Pfam" id="PF00307">
    <property type="entry name" value="CH"/>
    <property type="match status" value="1"/>
</dbReference>
<dbReference type="InterPro" id="IPR011009">
    <property type="entry name" value="Kinase-like_dom_sf"/>
</dbReference>
<dbReference type="GO" id="GO:0004672">
    <property type="term" value="F:protein kinase activity"/>
    <property type="evidence" value="ECO:0007669"/>
    <property type="project" value="InterPro"/>
</dbReference>
<feature type="compositionally biased region" description="Polar residues" evidence="7">
    <location>
        <begin position="1647"/>
        <end position="1663"/>
    </location>
</feature>
<evidence type="ECO:0000256" key="5">
    <source>
        <dbReference type="ARBA" id="ARBA00022833"/>
    </source>
</evidence>
<dbReference type="Gene3D" id="1.10.418.10">
    <property type="entry name" value="Calponin-like domain"/>
    <property type="match status" value="1"/>
</dbReference>
<feature type="compositionally biased region" description="Low complexity" evidence="7">
    <location>
        <begin position="341"/>
        <end position="352"/>
    </location>
</feature>
<feature type="region of interest" description="Disordered" evidence="7">
    <location>
        <begin position="33"/>
        <end position="194"/>
    </location>
</feature>
<feature type="domain" description="Calponin-homology (CH)" evidence="9">
    <location>
        <begin position="515"/>
        <end position="620"/>
    </location>
</feature>
<feature type="compositionally biased region" description="Polar residues" evidence="7">
    <location>
        <begin position="253"/>
        <end position="262"/>
    </location>
</feature>
<name>A0AAD4LAM4_9AGAM</name>
<dbReference type="PANTHER" id="PTHR48016:SF56">
    <property type="entry name" value="MAPKK KINASE"/>
    <property type="match status" value="1"/>
</dbReference>
<dbReference type="PANTHER" id="PTHR48016">
    <property type="entry name" value="MAP KINASE KINASE KINASE SSK2-RELATED-RELATED"/>
    <property type="match status" value="1"/>
</dbReference>
<gene>
    <name evidence="11" type="ORF">EDB92DRAFT_1936132</name>
</gene>
<dbReference type="PRINTS" id="PR00888">
    <property type="entry name" value="SM22CALPONIN"/>
</dbReference>
<keyword evidence="4" id="KW-0418">Kinase</keyword>
<keyword evidence="2" id="KW-0479">Metal-binding</keyword>
<dbReference type="InterPro" id="IPR002219">
    <property type="entry name" value="PKC_DAG/PE"/>
</dbReference>
<feature type="compositionally biased region" description="Basic and acidic residues" evidence="7">
    <location>
        <begin position="174"/>
        <end position="189"/>
    </location>
</feature>
<dbReference type="PROSITE" id="PS00108">
    <property type="entry name" value="PROTEIN_KINASE_ST"/>
    <property type="match status" value="1"/>
</dbReference>
<feature type="compositionally biased region" description="Basic and acidic residues" evidence="7">
    <location>
        <begin position="149"/>
        <end position="167"/>
    </location>
</feature>
<dbReference type="SMART" id="SM00220">
    <property type="entry name" value="S_TKc"/>
    <property type="match status" value="1"/>
</dbReference>
<dbReference type="PROSITE" id="PS50011">
    <property type="entry name" value="PROTEIN_KINASE_DOM"/>
    <property type="match status" value="1"/>
</dbReference>
<feature type="compositionally biased region" description="Low complexity" evidence="7">
    <location>
        <begin position="209"/>
        <end position="243"/>
    </location>
</feature>
<keyword evidence="5" id="KW-0862">Zinc</keyword>
<feature type="compositionally biased region" description="Low complexity" evidence="7">
    <location>
        <begin position="397"/>
        <end position="418"/>
    </location>
</feature>
<dbReference type="EMBL" id="JAKELL010000051">
    <property type="protein sequence ID" value="KAH8986845.1"/>
    <property type="molecule type" value="Genomic_DNA"/>
</dbReference>
<dbReference type="InterPro" id="IPR046349">
    <property type="entry name" value="C1-like_sf"/>
</dbReference>
<dbReference type="InterPro" id="IPR008271">
    <property type="entry name" value="Ser/Thr_kinase_AS"/>
</dbReference>
<dbReference type="GO" id="GO:0000165">
    <property type="term" value="P:MAPK cascade"/>
    <property type="evidence" value="ECO:0007669"/>
    <property type="project" value="UniProtKB-ARBA"/>
</dbReference>
<dbReference type="SMART" id="SM00033">
    <property type="entry name" value="CH"/>
    <property type="match status" value="1"/>
</dbReference>
<feature type="compositionally biased region" description="Polar residues" evidence="7">
    <location>
        <begin position="313"/>
        <end position="336"/>
    </location>
</feature>
<dbReference type="SUPFAM" id="SSF57889">
    <property type="entry name" value="Cysteine-rich domain"/>
    <property type="match status" value="1"/>
</dbReference>
<feature type="compositionally biased region" description="Polar residues" evidence="7">
    <location>
        <begin position="94"/>
        <end position="112"/>
    </location>
</feature>
<feature type="region of interest" description="Disordered" evidence="7">
    <location>
        <begin position="208"/>
        <end position="457"/>
    </location>
</feature>
<evidence type="ECO:0000256" key="4">
    <source>
        <dbReference type="ARBA" id="ARBA00022777"/>
    </source>
</evidence>
<evidence type="ECO:0000259" key="8">
    <source>
        <dbReference type="PROSITE" id="PS50011"/>
    </source>
</evidence>
<feature type="compositionally biased region" description="Low complexity" evidence="7">
    <location>
        <begin position="43"/>
        <end position="64"/>
    </location>
</feature>
<protein>
    <submittedName>
        <fullName evidence="11">Pkinase-domain-containing protein</fullName>
    </submittedName>
</protein>
<evidence type="ECO:0000259" key="10">
    <source>
        <dbReference type="PROSITE" id="PS50081"/>
    </source>
</evidence>
<dbReference type="GO" id="GO:0005524">
    <property type="term" value="F:ATP binding"/>
    <property type="evidence" value="ECO:0007669"/>
    <property type="project" value="UniProtKB-KW"/>
</dbReference>
<dbReference type="Proteomes" id="UP001201163">
    <property type="component" value="Unassembled WGS sequence"/>
</dbReference>
<feature type="compositionally biased region" description="Polar residues" evidence="7">
    <location>
        <begin position="423"/>
        <end position="449"/>
    </location>
</feature>
<dbReference type="CDD" id="cd00029">
    <property type="entry name" value="C1"/>
    <property type="match status" value="1"/>
</dbReference>
<organism evidence="11 12">
    <name type="scientific">Lactarius akahatsu</name>
    <dbReference type="NCBI Taxonomy" id="416441"/>
    <lineage>
        <taxon>Eukaryota</taxon>
        <taxon>Fungi</taxon>
        <taxon>Dikarya</taxon>
        <taxon>Basidiomycota</taxon>
        <taxon>Agaricomycotina</taxon>
        <taxon>Agaricomycetes</taxon>
        <taxon>Russulales</taxon>
        <taxon>Russulaceae</taxon>
        <taxon>Lactarius</taxon>
    </lineage>
</organism>
<proteinExistence type="predicted"/>